<dbReference type="InterPro" id="IPR031939">
    <property type="entry name" value="Adhesin_E-like"/>
</dbReference>
<organism evidence="2 3">
    <name type="scientific">Nitrosomonas ureae</name>
    <dbReference type="NCBI Taxonomy" id="44577"/>
    <lineage>
        <taxon>Bacteria</taxon>
        <taxon>Pseudomonadati</taxon>
        <taxon>Pseudomonadota</taxon>
        <taxon>Betaproteobacteria</taxon>
        <taxon>Nitrosomonadales</taxon>
        <taxon>Nitrosomonadaceae</taxon>
        <taxon>Nitrosomonas</taxon>
    </lineage>
</organism>
<dbReference type="RefSeq" id="WP_231990306.1">
    <property type="nucleotide sequence ID" value="NZ_LT907782.1"/>
</dbReference>
<sequence>MMKKYLPVLLLLFVVIPVHAKWIKLDMVTKQGEIHYFDPETMQKNDQFRKVWVLSSYDEKQKGGHYAVKTLYEFDCTYHKARSITMLLYPDKNATGMVIGAHHEESREWFGFSANSMFRHIAETVCID</sequence>
<proteinExistence type="predicted"/>
<dbReference type="EMBL" id="LT907782">
    <property type="protein sequence ID" value="SNX61052.1"/>
    <property type="molecule type" value="Genomic_DNA"/>
</dbReference>
<feature type="domain" description="Surface-adhesin protein E-like" evidence="1">
    <location>
        <begin position="22"/>
        <end position="126"/>
    </location>
</feature>
<dbReference type="Pfam" id="PF16747">
    <property type="entry name" value="Adhesin_E"/>
    <property type="match status" value="1"/>
</dbReference>
<protein>
    <recommendedName>
        <fullName evidence="1">Surface-adhesin protein E-like domain-containing protein</fullName>
    </recommendedName>
</protein>
<gene>
    <name evidence="2" type="ORF">SAMN06296273_2508</name>
</gene>
<evidence type="ECO:0000259" key="1">
    <source>
        <dbReference type="Pfam" id="PF16747"/>
    </source>
</evidence>
<name>A0A285C0J5_9PROT</name>
<dbReference type="AlphaFoldDB" id="A0A285C0J5"/>
<dbReference type="Proteomes" id="UP000242498">
    <property type="component" value="Chromosome I"/>
</dbReference>
<evidence type="ECO:0000313" key="2">
    <source>
        <dbReference type="EMBL" id="SNX61052.1"/>
    </source>
</evidence>
<reference evidence="2 3" key="1">
    <citation type="submission" date="2017-08" db="EMBL/GenBank/DDBJ databases">
        <authorList>
            <person name="de Groot N.N."/>
        </authorList>
    </citation>
    <scope>NUCLEOTIDE SEQUENCE [LARGE SCALE GENOMIC DNA]</scope>
    <source>
        <strain evidence="2 3">Nm15</strain>
    </source>
</reference>
<accession>A0A285C0J5</accession>
<evidence type="ECO:0000313" key="3">
    <source>
        <dbReference type="Proteomes" id="UP000242498"/>
    </source>
</evidence>